<comment type="caution">
    <text evidence="2">The sequence shown here is derived from an EMBL/GenBank/DDBJ whole genome shotgun (WGS) entry which is preliminary data.</text>
</comment>
<keyword evidence="3" id="KW-1185">Reference proteome</keyword>
<evidence type="ECO:0000313" key="3">
    <source>
        <dbReference type="Proteomes" id="UP001590951"/>
    </source>
</evidence>
<evidence type="ECO:0000313" key="2">
    <source>
        <dbReference type="EMBL" id="KAL2057000.1"/>
    </source>
</evidence>
<protein>
    <submittedName>
        <fullName evidence="2">Uncharacterized protein</fullName>
    </submittedName>
</protein>
<evidence type="ECO:0000256" key="1">
    <source>
        <dbReference type="SAM" id="MobiDB-lite"/>
    </source>
</evidence>
<gene>
    <name evidence="2" type="ORF">ABVK25_002739</name>
</gene>
<accession>A0ABR4BH54</accession>
<reference evidence="2 3" key="1">
    <citation type="submission" date="2024-09" db="EMBL/GenBank/DDBJ databases">
        <title>Rethinking Asexuality: The Enigmatic Case of Functional Sexual Genes in Lepraria (Stereocaulaceae).</title>
        <authorList>
            <person name="Doellman M."/>
            <person name="Sun Y."/>
            <person name="Barcenas-Pena A."/>
            <person name="Lumbsch H.T."/>
            <person name="Grewe F."/>
        </authorList>
    </citation>
    <scope>NUCLEOTIDE SEQUENCE [LARGE SCALE GENOMIC DNA]</scope>
    <source>
        <strain evidence="2 3">Grewe 0041</strain>
    </source>
</reference>
<feature type="region of interest" description="Disordered" evidence="1">
    <location>
        <begin position="49"/>
        <end position="100"/>
    </location>
</feature>
<organism evidence="2 3">
    <name type="scientific">Lepraria finkii</name>
    <dbReference type="NCBI Taxonomy" id="1340010"/>
    <lineage>
        <taxon>Eukaryota</taxon>
        <taxon>Fungi</taxon>
        <taxon>Dikarya</taxon>
        <taxon>Ascomycota</taxon>
        <taxon>Pezizomycotina</taxon>
        <taxon>Lecanoromycetes</taxon>
        <taxon>OSLEUM clade</taxon>
        <taxon>Lecanoromycetidae</taxon>
        <taxon>Lecanorales</taxon>
        <taxon>Lecanorineae</taxon>
        <taxon>Stereocaulaceae</taxon>
        <taxon>Lepraria</taxon>
    </lineage>
</organism>
<sequence length="100" mass="10909">MLSVKQPHLANTKMSSEKTPLRHLDIYVAVQQSIRDKQIANDLLQEANSAVTKAEKREPSAREAETKAARRQTNSADAQPAVSISLGSRGQSQSPRVKAS</sequence>
<dbReference type="Proteomes" id="UP001590951">
    <property type="component" value="Unassembled WGS sequence"/>
</dbReference>
<dbReference type="EMBL" id="JBHFEH010000006">
    <property type="protein sequence ID" value="KAL2057000.1"/>
    <property type="molecule type" value="Genomic_DNA"/>
</dbReference>
<feature type="compositionally biased region" description="Polar residues" evidence="1">
    <location>
        <begin position="85"/>
        <end position="100"/>
    </location>
</feature>
<name>A0ABR4BH54_9LECA</name>
<feature type="region of interest" description="Disordered" evidence="1">
    <location>
        <begin position="1"/>
        <end position="20"/>
    </location>
</feature>
<proteinExistence type="predicted"/>
<feature type="compositionally biased region" description="Basic and acidic residues" evidence="1">
    <location>
        <begin position="53"/>
        <end position="68"/>
    </location>
</feature>